<gene>
    <name evidence="18" type="primary">narX</name>
    <name evidence="18" type="ORF">NCTC10283_02436</name>
</gene>
<sequence>MIKLKSLSTRLKSLTLLWLTAALISIGLTLLLSWRLQGGGAAINDVGSLRMQTYRLAVLIQHNHRPEVADKMAQFEQTLHTLAHGDPSRPLFLPPDELVHRHMHQVQAAWETEMHPMFQAAAYQQQRINNDKIEKFIDKINQLAHSIETLNTKYINWLRIFQTTLLVLVLFSCAITMWLLVAWVIRPLQNLQTGVNAIYAEQFGVQITHANSTEFYQVNQGFNQMSSHLKKLYDHLEQEVSDKTQDLTHKNQALEQLYTMSRQLSQSFTTTQAAECFLQNIVQLVPAQAASVRLIDEQRQRLDFVAQIGLPEHLQTADACQRFDDCLCGNAVQHHAWQPIVFRENLNNSQDEAACYRSGFEALRVFSIEYKGDELGMLTLYFTDKQLPDFPEDLLETLCRQLGAAFTNIRLIGESRQLAVLQERNLMAQGLHDSIAQTLTFLNLQIQMLESALKNGEQEQANENIAFIREGVKECYDDVRELLLNFRTKISRKEFTEAVQTLAQRFEQQTHIPVNVTWSGEGAPLSAEQQLQFIFILQESLSNIRKHAQAQQVAISMNNQADFVMTIRDNGRGFDTGHEFSGSHVGLNIMKERAKRIRANLHIQSQPNQFTQINLTLPKAERILE</sequence>
<evidence type="ECO:0000256" key="2">
    <source>
        <dbReference type="ARBA" id="ARBA00004429"/>
    </source>
</evidence>
<dbReference type="Gene3D" id="1.20.5.1930">
    <property type="match status" value="1"/>
</dbReference>
<dbReference type="InterPro" id="IPR036890">
    <property type="entry name" value="HATPase_C_sf"/>
</dbReference>
<dbReference type="RefSeq" id="WP_034290765.1">
    <property type="nucleotide sequence ID" value="NZ_CP091519.2"/>
</dbReference>
<dbReference type="EC" id="2.7.13.3" evidence="14"/>
<dbReference type="GO" id="GO:0046983">
    <property type="term" value="F:protein dimerization activity"/>
    <property type="evidence" value="ECO:0007669"/>
    <property type="project" value="UniProtKB-UniRule"/>
</dbReference>
<dbReference type="InterPro" id="IPR029095">
    <property type="entry name" value="NarX-like_N"/>
</dbReference>
<dbReference type="PIRSF" id="PIRSF003167">
    <property type="entry name" value="STHK_NarX/NarQ"/>
    <property type="match status" value="1"/>
</dbReference>
<dbReference type="InterPro" id="IPR042295">
    <property type="entry name" value="NarX-like_N_sf"/>
</dbReference>
<evidence type="ECO:0000256" key="12">
    <source>
        <dbReference type="ARBA" id="ARBA00023012"/>
    </source>
</evidence>
<dbReference type="Pfam" id="PF07730">
    <property type="entry name" value="HisKA_3"/>
    <property type="match status" value="1"/>
</dbReference>
<dbReference type="InterPro" id="IPR003660">
    <property type="entry name" value="HAMP_dom"/>
</dbReference>
<organism evidence="18 19">
    <name type="scientific">Alysiella crassa</name>
    <dbReference type="NCBI Taxonomy" id="153491"/>
    <lineage>
        <taxon>Bacteria</taxon>
        <taxon>Pseudomonadati</taxon>
        <taxon>Pseudomonadota</taxon>
        <taxon>Betaproteobacteria</taxon>
        <taxon>Neisseriales</taxon>
        <taxon>Neisseriaceae</taxon>
        <taxon>Alysiella</taxon>
    </lineage>
</organism>
<keyword evidence="12 14" id="KW-0902">Two-component regulatory system</keyword>
<comment type="subcellular location">
    <subcellularLocation>
        <location evidence="2">Cell inner membrane</location>
        <topology evidence="2">Multi-pass membrane protein</topology>
    </subcellularLocation>
</comment>
<keyword evidence="6 14" id="KW-0808">Transferase</keyword>
<dbReference type="CDD" id="cd16917">
    <property type="entry name" value="HATPase_UhpB-NarQ-NarX-like"/>
    <property type="match status" value="1"/>
</dbReference>
<evidence type="ECO:0000256" key="13">
    <source>
        <dbReference type="ARBA" id="ARBA00023136"/>
    </source>
</evidence>
<feature type="transmembrane region" description="Helical" evidence="15">
    <location>
        <begin position="15"/>
        <end position="34"/>
    </location>
</feature>
<dbReference type="AlphaFoldDB" id="A0A376BWY3"/>
<dbReference type="InterPro" id="IPR011712">
    <property type="entry name" value="Sig_transdc_His_kin_sub3_dim/P"/>
</dbReference>
<feature type="domain" description="Histidine kinase" evidence="16">
    <location>
        <begin position="430"/>
        <end position="621"/>
    </location>
</feature>
<keyword evidence="5" id="KW-0597">Phosphoprotein</keyword>
<proteinExistence type="predicted"/>
<keyword evidence="7 15" id="KW-0812">Transmembrane</keyword>
<keyword evidence="9 14" id="KW-0418">Kinase</keyword>
<evidence type="ECO:0000256" key="3">
    <source>
        <dbReference type="ARBA" id="ARBA00022475"/>
    </source>
</evidence>
<dbReference type="Pfam" id="PF00672">
    <property type="entry name" value="HAMP"/>
    <property type="match status" value="1"/>
</dbReference>
<keyword evidence="10 14" id="KW-0067">ATP-binding</keyword>
<evidence type="ECO:0000259" key="16">
    <source>
        <dbReference type="PROSITE" id="PS50109"/>
    </source>
</evidence>
<dbReference type="Gene3D" id="3.30.450.40">
    <property type="match status" value="1"/>
</dbReference>
<dbReference type="STRING" id="1120980.GCA_000745955_00237"/>
<feature type="domain" description="HAMP" evidence="17">
    <location>
        <begin position="182"/>
        <end position="234"/>
    </location>
</feature>
<evidence type="ECO:0000256" key="4">
    <source>
        <dbReference type="ARBA" id="ARBA00022519"/>
    </source>
</evidence>
<dbReference type="GO" id="GO:0005886">
    <property type="term" value="C:plasma membrane"/>
    <property type="evidence" value="ECO:0007669"/>
    <property type="project" value="UniProtKB-SubCell"/>
</dbReference>
<dbReference type="GO" id="GO:0005524">
    <property type="term" value="F:ATP binding"/>
    <property type="evidence" value="ECO:0007669"/>
    <property type="project" value="UniProtKB-UniRule"/>
</dbReference>
<reference evidence="18 19" key="1">
    <citation type="submission" date="2018-06" db="EMBL/GenBank/DDBJ databases">
        <authorList>
            <consortium name="Pathogen Informatics"/>
            <person name="Doyle S."/>
        </authorList>
    </citation>
    <scope>NUCLEOTIDE SEQUENCE [LARGE SCALE GENOMIC DNA]</scope>
    <source>
        <strain evidence="18 19">NCTC10283</strain>
    </source>
</reference>
<protein>
    <recommendedName>
        <fullName evidence="14">Sensor protein</fullName>
        <ecNumber evidence="14">2.7.13.3</ecNumber>
    </recommendedName>
</protein>
<dbReference type="InterPro" id="IPR050482">
    <property type="entry name" value="Sensor_HK_TwoCompSys"/>
</dbReference>
<evidence type="ECO:0000256" key="6">
    <source>
        <dbReference type="ARBA" id="ARBA00022679"/>
    </source>
</evidence>
<dbReference type="Pfam" id="PF02518">
    <property type="entry name" value="HATPase_c"/>
    <property type="match status" value="1"/>
</dbReference>
<keyword evidence="11 15" id="KW-1133">Transmembrane helix</keyword>
<feature type="transmembrane region" description="Helical" evidence="15">
    <location>
        <begin position="165"/>
        <end position="185"/>
    </location>
</feature>
<evidence type="ECO:0000256" key="10">
    <source>
        <dbReference type="ARBA" id="ARBA00022840"/>
    </source>
</evidence>
<dbReference type="EMBL" id="UFSO01000003">
    <property type="protein sequence ID" value="SSY80874.1"/>
    <property type="molecule type" value="Genomic_DNA"/>
</dbReference>
<keyword evidence="3 14" id="KW-1003">Cell membrane</keyword>
<dbReference type="GO" id="GO:0000155">
    <property type="term" value="F:phosphorelay sensor kinase activity"/>
    <property type="evidence" value="ECO:0007669"/>
    <property type="project" value="UniProtKB-UniRule"/>
</dbReference>
<evidence type="ECO:0000256" key="9">
    <source>
        <dbReference type="ARBA" id="ARBA00022777"/>
    </source>
</evidence>
<evidence type="ECO:0000313" key="18">
    <source>
        <dbReference type="EMBL" id="SSY80874.1"/>
    </source>
</evidence>
<dbReference type="Gene3D" id="1.20.120.960">
    <property type="entry name" value="Histidine kinase NarX, sensor domain"/>
    <property type="match status" value="1"/>
</dbReference>
<keyword evidence="8 14" id="KW-0547">Nucleotide-binding</keyword>
<dbReference type="InterPro" id="IPR003594">
    <property type="entry name" value="HATPase_dom"/>
</dbReference>
<dbReference type="SMART" id="SM00304">
    <property type="entry name" value="HAMP"/>
    <property type="match status" value="1"/>
</dbReference>
<evidence type="ECO:0000256" key="1">
    <source>
        <dbReference type="ARBA" id="ARBA00000085"/>
    </source>
</evidence>
<name>A0A376BWY3_9NEIS</name>
<accession>A0A376BWY3</accession>
<dbReference type="PANTHER" id="PTHR24421:SF10">
    <property type="entry name" value="NITRATE_NITRITE SENSOR PROTEIN NARQ"/>
    <property type="match status" value="1"/>
</dbReference>
<dbReference type="SUPFAM" id="SSF55874">
    <property type="entry name" value="ATPase domain of HSP90 chaperone/DNA topoisomerase II/histidine kinase"/>
    <property type="match status" value="1"/>
</dbReference>
<evidence type="ECO:0000259" key="17">
    <source>
        <dbReference type="PROSITE" id="PS50885"/>
    </source>
</evidence>
<dbReference type="SMART" id="SM00387">
    <property type="entry name" value="HATPase_c"/>
    <property type="match status" value="1"/>
</dbReference>
<evidence type="ECO:0000313" key="19">
    <source>
        <dbReference type="Proteomes" id="UP000254209"/>
    </source>
</evidence>
<dbReference type="InterPro" id="IPR005467">
    <property type="entry name" value="His_kinase_dom"/>
</dbReference>
<evidence type="ECO:0000256" key="14">
    <source>
        <dbReference type="PIRNR" id="PIRNR003167"/>
    </source>
</evidence>
<evidence type="ECO:0000256" key="7">
    <source>
        <dbReference type="ARBA" id="ARBA00022692"/>
    </source>
</evidence>
<dbReference type="InterPro" id="IPR016380">
    <property type="entry name" value="Sig_transdc_His_kin_NarX/NarQ"/>
</dbReference>
<dbReference type="OrthoDB" id="9811306at2"/>
<evidence type="ECO:0000256" key="5">
    <source>
        <dbReference type="ARBA" id="ARBA00022553"/>
    </source>
</evidence>
<keyword evidence="13 14" id="KW-0472">Membrane</keyword>
<dbReference type="PROSITE" id="PS50109">
    <property type="entry name" value="HIS_KIN"/>
    <property type="match status" value="1"/>
</dbReference>
<dbReference type="Pfam" id="PF13675">
    <property type="entry name" value="PilJ"/>
    <property type="match status" value="1"/>
</dbReference>
<dbReference type="Proteomes" id="UP000254209">
    <property type="component" value="Unassembled WGS sequence"/>
</dbReference>
<keyword evidence="19" id="KW-1185">Reference proteome</keyword>
<dbReference type="CDD" id="cd06225">
    <property type="entry name" value="HAMP"/>
    <property type="match status" value="1"/>
</dbReference>
<dbReference type="Gene3D" id="3.30.565.10">
    <property type="entry name" value="Histidine kinase-like ATPase, C-terminal domain"/>
    <property type="match status" value="1"/>
</dbReference>
<dbReference type="PROSITE" id="PS50885">
    <property type="entry name" value="HAMP"/>
    <property type="match status" value="1"/>
</dbReference>
<evidence type="ECO:0000256" key="11">
    <source>
        <dbReference type="ARBA" id="ARBA00022989"/>
    </source>
</evidence>
<dbReference type="PANTHER" id="PTHR24421">
    <property type="entry name" value="NITRATE/NITRITE SENSOR PROTEIN NARX-RELATED"/>
    <property type="match status" value="1"/>
</dbReference>
<comment type="catalytic activity">
    <reaction evidence="1 14">
        <text>ATP + protein L-histidine = ADP + protein N-phospho-L-histidine.</text>
        <dbReference type="EC" id="2.7.13.3"/>
    </reaction>
</comment>
<evidence type="ECO:0000256" key="8">
    <source>
        <dbReference type="ARBA" id="ARBA00022741"/>
    </source>
</evidence>
<evidence type="ECO:0000256" key="15">
    <source>
        <dbReference type="SAM" id="Phobius"/>
    </source>
</evidence>
<dbReference type="SUPFAM" id="SSF55781">
    <property type="entry name" value="GAF domain-like"/>
    <property type="match status" value="1"/>
</dbReference>
<keyword evidence="4 14" id="KW-0997">Cell inner membrane</keyword>
<dbReference type="InterPro" id="IPR029016">
    <property type="entry name" value="GAF-like_dom_sf"/>
</dbReference>